<sequence>MRWHDLYIAGLGAFLPPPVPTEEAVERGWYDPEEAEENELTAVLVAEHECAPDMAVAAGRQALARSGHAATEVILNLHANIYHQGQDFWTPASYVQRHTVGGSGLAVQIQQGSNGGMAALEMAAAHLSAAQAGPSALITTADRYCPPGFDRWNSDTGQIYSDGAAALLLSRRFGFARLRAMVSTSDPGLEEVCRDTAGFSAVPHEDGEPLDLRSRKKRYVKNHGYDELLERLAAGTAANVRQTLTDAELTLDDMTWVVLPNLGRALLEWEFLEPLDIPLERTTWDWGRQVSHLGPGDQFAGLDHLVTSGRVRPGDHVLLVGVGIGFNWTSAVVDIDSVPDLT</sequence>
<dbReference type="InterPro" id="IPR016039">
    <property type="entry name" value="Thiolase-like"/>
</dbReference>
<keyword evidence="9" id="KW-1185">Reference proteome</keyword>
<keyword evidence="3 7" id="KW-0012">Acyltransferase</keyword>
<dbReference type="EMBL" id="CP016279">
    <property type="protein sequence ID" value="ANP49603.1"/>
    <property type="molecule type" value="Genomic_DNA"/>
</dbReference>
<evidence type="ECO:0000259" key="4">
    <source>
        <dbReference type="Pfam" id="PF08541"/>
    </source>
</evidence>
<reference evidence="7 9" key="2">
    <citation type="submission" date="2021-03" db="EMBL/GenBank/DDBJ databases">
        <title>Genomic Encyclopedia of Type Strains, Phase IV (KMG-IV): sequencing the most valuable type-strain genomes for metagenomic binning, comparative biology and taxonomic classification.</title>
        <authorList>
            <person name="Goeker M."/>
        </authorList>
    </citation>
    <scope>NUCLEOTIDE SEQUENCE [LARGE SCALE GENOMIC DNA]</scope>
    <source>
        <strain evidence="7 9">DSM 40499</strain>
    </source>
</reference>
<proteinExistence type="predicted"/>
<evidence type="ECO:0000313" key="6">
    <source>
        <dbReference type="EMBL" id="ANP49603.1"/>
    </source>
</evidence>
<keyword evidence="2 7" id="KW-0808">Transferase</keyword>
<dbReference type="GO" id="GO:0033818">
    <property type="term" value="F:beta-ketoacyl-acyl-carrier-protein synthase III activity"/>
    <property type="evidence" value="ECO:0007669"/>
    <property type="project" value="UniProtKB-EC"/>
</dbReference>
<dbReference type="Gene3D" id="3.40.47.10">
    <property type="match status" value="2"/>
</dbReference>
<accession>A0A1B1ASQ4</accession>
<dbReference type="RefSeq" id="WP_067301001.1">
    <property type="nucleotide sequence ID" value="NZ_CP016279.1"/>
</dbReference>
<dbReference type="SUPFAM" id="SSF53901">
    <property type="entry name" value="Thiolase-like"/>
    <property type="match status" value="1"/>
</dbReference>
<evidence type="ECO:0000256" key="3">
    <source>
        <dbReference type="ARBA" id="ARBA00023315"/>
    </source>
</evidence>
<evidence type="ECO:0000256" key="1">
    <source>
        <dbReference type="ARBA" id="ARBA00022490"/>
    </source>
</evidence>
<dbReference type="InterPro" id="IPR013751">
    <property type="entry name" value="ACP_syn_III_N"/>
</dbReference>
<dbReference type="Pfam" id="PF08545">
    <property type="entry name" value="ACP_syn_III"/>
    <property type="match status" value="1"/>
</dbReference>
<dbReference type="GO" id="GO:0004315">
    <property type="term" value="F:3-oxoacyl-[acyl-carrier-protein] synthase activity"/>
    <property type="evidence" value="ECO:0007669"/>
    <property type="project" value="InterPro"/>
</dbReference>
<organism evidence="6 8">
    <name type="scientific">Streptomyces griseochromogenes</name>
    <dbReference type="NCBI Taxonomy" id="68214"/>
    <lineage>
        <taxon>Bacteria</taxon>
        <taxon>Bacillati</taxon>
        <taxon>Actinomycetota</taxon>
        <taxon>Actinomycetes</taxon>
        <taxon>Kitasatosporales</taxon>
        <taxon>Streptomycetaceae</taxon>
        <taxon>Streptomyces</taxon>
    </lineage>
</organism>
<evidence type="ECO:0000256" key="2">
    <source>
        <dbReference type="ARBA" id="ARBA00022679"/>
    </source>
</evidence>
<dbReference type="Proteomes" id="UP000092659">
    <property type="component" value="Chromosome"/>
</dbReference>
<dbReference type="Pfam" id="PF08541">
    <property type="entry name" value="ACP_syn_III_C"/>
    <property type="match status" value="1"/>
</dbReference>
<evidence type="ECO:0000313" key="7">
    <source>
        <dbReference type="EMBL" id="MBP2051942.1"/>
    </source>
</evidence>
<evidence type="ECO:0000313" key="9">
    <source>
        <dbReference type="Proteomes" id="UP001519309"/>
    </source>
</evidence>
<dbReference type="PANTHER" id="PTHR34069:SF2">
    <property type="entry name" value="BETA-KETOACYL-[ACYL-CARRIER-PROTEIN] SYNTHASE III"/>
    <property type="match status" value="1"/>
</dbReference>
<evidence type="ECO:0000259" key="5">
    <source>
        <dbReference type="Pfam" id="PF08545"/>
    </source>
</evidence>
<dbReference type="CDD" id="cd00827">
    <property type="entry name" value="init_cond_enzymes"/>
    <property type="match status" value="1"/>
</dbReference>
<dbReference type="EC" id="2.3.1.180" evidence="7"/>
<keyword evidence="1" id="KW-0963">Cytoplasm</keyword>
<feature type="domain" description="Beta-ketoacyl-[acyl-carrier-protein] synthase III C-terminal" evidence="4">
    <location>
        <begin position="244"/>
        <end position="334"/>
    </location>
</feature>
<dbReference type="KEGG" id="sgs:AVL59_08300"/>
<evidence type="ECO:0000313" key="8">
    <source>
        <dbReference type="Proteomes" id="UP000092659"/>
    </source>
</evidence>
<dbReference type="OrthoDB" id="7055207at2"/>
<dbReference type="GO" id="GO:0006633">
    <property type="term" value="P:fatty acid biosynthetic process"/>
    <property type="evidence" value="ECO:0007669"/>
    <property type="project" value="InterPro"/>
</dbReference>
<dbReference type="InterPro" id="IPR013747">
    <property type="entry name" value="ACP_syn_III_C"/>
</dbReference>
<dbReference type="GO" id="GO:0044550">
    <property type="term" value="P:secondary metabolite biosynthetic process"/>
    <property type="evidence" value="ECO:0007669"/>
    <property type="project" value="TreeGrafter"/>
</dbReference>
<feature type="domain" description="Beta-ketoacyl-[acyl-carrier-protein] synthase III N-terminal" evidence="5">
    <location>
        <begin position="109"/>
        <end position="172"/>
    </location>
</feature>
<dbReference type="Proteomes" id="UP001519309">
    <property type="component" value="Unassembled WGS sequence"/>
</dbReference>
<reference evidence="6 8" key="1">
    <citation type="submission" date="2016-06" db="EMBL/GenBank/DDBJ databases">
        <title>Complete genome sequence of Streptomyces griseochromogenes ATCC 14511, the Blasticidin S producer.</title>
        <authorList>
            <person name="Wu L."/>
        </authorList>
    </citation>
    <scope>NUCLEOTIDE SEQUENCE [LARGE SCALE GENOMIC DNA]</scope>
    <source>
        <strain evidence="6 8">ATCC 14511</strain>
    </source>
</reference>
<dbReference type="EMBL" id="JAGGLP010000009">
    <property type="protein sequence ID" value="MBP2051942.1"/>
    <property type="molecule type" value="Genomic_DNA"/>
</dbReference>
<gene>
    <name evidence="6" type="ORF">AVL59_08300</name>
    <name evidence="7" type="ORF">J2Z21_004919</name>
</gene>
<dbReference type="PANTHER" id="PTHR34069">
    <property type="entry name" value="3-OXOACYL-[ACYL-CARRIER-PROTEIN] SYNTHASE 3"/>
    <property type="match status" value="1"/>
</dbReference>
<name>A0A1B1ASQ4_9ACTN</name>
<dbReference type="STRING" id="68214.AVL59_08300"/>
<protein>
    <submittedName>
        <fullName evidence="7">3-oxoacyl-[acyl-carrier-protein] synthase-3</fullName>
        <ecNumber evidence="7">2.3.1.180</ecNumber>
    </submittedName>
</protein>
<dbReference type="AlphaFoldDB" id="A0A1B1ASQ4"/>